<evidence type="ECO:0000256" key="1">
    <source>
        <dbReference type="ARBA" id="ARBA00022553"/>
    </source>
</evidence>
<reference evidence="7" key="1">
    <citation type="submission" date="2021-04" db="EMBL/GenBank/DDBJ databases">
        <authorList>
            <consortium name="Wellcome Sanger Institute Data Sharing"/>
        </authorList>
    </citation>
    <scope>NUCLEOTIDE SEQUENCE [LARGE SCALE GENOMIC DNA]</scope>
</reference>
<dbReference type="PANTHER" id="PTHR15127">
    <property type="entry name" value="HEAVYWEIGHT, ISOFORM A"/>
    <property type="match status" value="1"/>
</dbReference>
<protein>
    <recommendedName>
        <fullName evidence="3">SH2 domain-containing adapter protein E</fullName>
    </recommendedName>
</protein>
<keyword evidence="2 4" id="KW-0727">SH2 domain</keyword>
<sequence>MAKWFKEFPINLKNGTDRIRSASESGSQPRAVKLGLVASIGTKTPGSKTGHRKNSSSDSTGGGGGGGGGVGSLLSGRNRKNSATEVSRIGVSGPKDGKVWDSLLSGKSRKNSKAEPAEPVFEEQQQQQQQQQQQHRPLKSSPSANSYISRLIRVDKQDKSPNFNCGTVTGPVPVPEAEKPAQCKTETVIILEDYADPFDAQKTREQREAERVGENDGYMEPYDAQQMITEIRRRGSKDLLKVCVLMEAVEGAVEEGQPGPLQIYDVPYEGGGDGDRTAAVVVTRGPELDPRPSTEYELPWEWKKEHIVRTLSAQFDSPERQAKDETPHPTLTRQPQHPPAQPPPQHQHQHQHQHLRQKSWTQKILRSSPPTPDPEARCVDPSLPLEKQSWYHGCVTRQEAEFQLQSCREASFLVRNSESDNSKYSIALKTSQGCVHIIVAQTKENGYTLDQSSCVFPSIPEVVHHYCTQRLPFNGAEHMTLLHPVPRIN</sequence>
<evidence type="ECO:0000256" key="4">
    <source>
        <dbReference type="PROSITE-ProRule" id="PRU00191"/>
    </source>
</evidence>
<dbReference type="AlphaFoldDB" id="A0A671UU40"/>
<proteinExistence type="predicted"/>
<evidence type="ECO:0000313" key="7">
    <source>
        <dbReference type="Ensembl" id="ENSSAUP00010016075.1"/>
    </source>
</evidence>
<evidence type="ECO:0000256" key="5">
    <source>
        <dbReference type="SAM" id="MobiDB-lite"/>
    </source>
</evidence>
<dbReference type="GeneID" id="115578905"/>
<gene>
    <name evidence="7" type="primary">SHE</name>
</gene>
<dbReference type="CDD" id="cd10391">
    <property type="entry name" value="SH2_SHE"/>
    <property type="match status" value="1"/>
</dbReference>
<dbReference type="PANTHER" id="PTHR15127:SF29">
    <property type="entry name" value="SH2 DOMAIN-CONTAINING ADAPTER PROTEIN E"/>
    <property type="match status" value="1"/>
</dbReference>
<keyword evidence="1" id="KW-0597">Phosphoprotein</keyword>
<dbReference type="Pfam" id="PF00017">
    <property type="entry name" value="SH2"/>
    <property type="match status" value="1"/>
</dbReference>
<dbReference type="Ensembl" id="ENSSAUT00010017036.1">
    <property type="protein sequence ID" value="ENSSAUP00010016075.1"/>
    <property type="gene ID" value="ENSSAUG00010007427.1"/>
</dbReference>
<dbReference type="InterPro" id="IPR035042">
    <property type="entry name" value="SHE_SH2"/>
</dbReference>
<accession>A0A671UU40</accession>
<feature type="compositionally biased region" description="Basic and acidic residues" evidence="5">
    <location>
        <begin position="317"/>
        <end position="327"/>
    </location>
</feature>
<dbReference type="Proteomes" id="UP000472265">
    <property type="component" value="Chromosome 3"/>
</dbReference>
<feature type="compositionally biased region" description="Basic residues" evidence="5">
    <location>
        <begin position="347"/>
        <end position="357"/>
    </location>
</feature>
<dbReference type="InterPro" id="IPR051846">
    <property type="entry name" value="SH2_domain_adapters"/>
</dbReference>
<feature type="domain" description="SH2" evidence="6">
    <location>
        <begin position="390"/>
        <end position="485"/>
    </location>
</feature>
<evidence type="ECO:0000256" key="2">
    <source>
        <dbReference type="ARBA" id="ARBA00022999"/>
    </source>
</evidence>
<dbReference type="SMART" id="SM00252">
    <property type="entry name" value="SH2"/>
    <property type="match status" value="1"/>
</dbReference>
<feature type="region of interest" description="Disordered" evidence="5">
    <location>
        <begin position="15"/>
        <end position="144"/>
    </location>
</feature>
<reference evidence="7" key="2">
    <citation type="submission" date="2025-08" db="UniProtKB">
        <authorList>
            <consortium name="Ensembl"/>
        </authorList>
    </citation>
    <scope>IDENTIFICATION</scope>
</reference>
<dbReference type="PROSITE" id="PS50001">
    <property type="entry name" value="SH2"/>
    <property type="match status" value="1"/>
</dbReference>
<reference evidence="7" key="3">
    <citation type="submission" date="2025-09" db="UniProtKB">
        <authorList>
            <consortium name="Ensembl"/>
        </authorList>
    </citation>
    <scope>IDENTIFICATION</scope>
</reference>
<dbReference type="Gene3D" id="3.30.505.10">
    <property type="entry name" value="SH2 domain"/>
    <property type="match status" value="1"/>
</dbReference>
<evidence type="ECO:0000313" key="8">
    <source>
        <dbReference type="Proteomes" id="UP000472265"/>
    </source>
</evidence>
<dbReference type="InParanoid" id="A0A671UU40"/>
<feature type="region of interest" description="Disordered" evidence="5">
    <location>
        <begin position="313"/>
        <end position="378"/>
    </location>
</feature>
<dbReference type="PRINTS" id="PR00401">
    <property type="entry name" value="SH2DOMAIN"/>
</dbReference>
<organism evidence="7 8">
    <name type="scientific">Sparus aurata</name>
    <name type="common">Gilthead sea bream</name>
    <dbReference type="NCBI Taxonomy" id="8175"/>
    <lineage>
        <taxon>Eukaryota</taxon>
        <taxon>Metazoa</taxon>
        <taxon>Chordata</taxon>
        <taxon>Craniata</taxon>
        <taxon>Vertebrata</taxon>
        <taxon>Euteleostomi</taxon>
        <taxon>Actinopterygii</taxon>
        <taxon>Neopterygii</taxon>
        <taxon>Teleostei</taxon>
        <taxon>Neoteleostei</taxon>
        <taxon>Acanthomorphata</taxon>
        <taxon>Eupercaria</taxon>
        <taxon>Spariformes</taxon>
        <taxon>Sparidae</taxon>
        <taxon>Sparus</taxon>
    </lineage>
</organism>
<feature type="compositionally biased region" description="Low complexity" evidence="5">
    <location>
        <begin position="124"/>
        <end position="134"/>
    </location>
</feature>
<dbReference type="SUPFAM" id="SSF55550">
    <property type="entry name" value="SH2 domain"/>
    <property type="match status" value="1"/>
</dbReference>
<dbReference type="OrthoDB" id="5914531at2759"/>
<dbReference type="InterPro" id="IPR036860">
    <property type="entry name" value="SH2_dom_sf"/>
</dbReference>
<feature type="compositionally biased region" description="Pro residues" evidence="5">
    <location>
        <begin position="336"/>
        <end position="345"/>
    </location>
</feature>
<dbReference type="RefSeq" id="XP_030268109.1">
    <property type="nucleotide sequence ID" value="XM_030412249.1"/>
</dbReference>
<feature type="compositionally biased region" description="Gly residues" evidence="5">
    <location>
        <begin position="60"/>
        <end position="71"/>
    </location>
</feature>
<dbReference type="GO" id="GO:0001784">
    <property type="term" value="F:phosphotyrosine residue binding"/>
    <property type="evidence" value="ECO:0007669"/>
    <property type="project" value="TreeGrafter"/>
</dbReference>
<keyword evidence="8" id="KW-1185">Reference proteome</keyword>
<dbReference type="FunFam" id="3.30.505.10:FF:000067">
    <property type="entry name" value="Src homology 2 domain-containing E"/>
    <property type="match status" value="1"/>
</dbReference>
<dbReference type="OMA" id="WFKEFPM"/>
<name>A0A671UU40_SPAAU</name>
<dbReference type="GeneTree" id="ENSGT00940000159107"/>
<evidence type="ECO:0000256" key="3">
    <source>
        <dbReference type="ARBA" id="ARBA00074793"/>
    </source>
</evidence>
<evidence type="ECO:0000259" key="6">
    <source>
        <dbReference type="PROSITE" id="PS50001"/>
    </source>
</evidence>
<dbReference type="InterPro" id="IPR000980">
    <property type="entry name" value="SH2"/>
</dbReference>